<reference evidence="2 3" key="1">
    <citation type="journal article" date="2018" name="Nat. Ecol. Evol.">
        <title>Pezizomycetes genomes reveal the molecular basis of ectomycorrhizal truffle lifestyle.</title>
        <authorList>
            <person name="Murat C."/>
            <person name="Payen T."/>
            <person name="Noel B."/>
            <person name="Kuo A."/>
            <person name="Morin E."/>
            <person name="Chen J."/>
            <person name="Kohler A."/>
            <person name="Krizsan K."/>
            <person name="Balestrini R."/>
            <person name="Da Silva C."/>
            <person name="Montanini B."/>
            <person name="Hainaut M."/>
            <person name="Levati E."/>
            <person name="Barry K.W."/>
            <person name="Belfiori B."/>
            <person name="Cichocki N."/>
            <person name="Clum A."/>
            <person name="Dockter R.B."/>
            <person name="Fauchery L."/>
            <person name="Guy J."/>
            <person name="Iotti M."/>
            <person name="Le Tacon F."/>
            <person name="Lindquist E.A."/>
            <person name="Lipzen A."/>
            <person name="Malagnac F."/>
            <person name="Mello A."/>
            <person name="Molinier V."/>
            <person name="Miyauchi S."/>
            <person name="Poulain J."/>
            <person name="Riccioni C."/>
            <person name="Rubini A."/>
            <person name="Sitrit Y."/>
            <person name="Splivallo R."/>
            <person name="Traeger S."/>
            <person name="Wang M."/>
            <person name="Zifcakova L."/>
            <person name="Wipf D."/>
            <person name="Zambonelli A."/>
            <person name="Paolocci F."/>
            <person name="Nowrousian M."/>
            <person name="Ottonello S."/>
            <person name="Baldrian P."/>
            <person name="Spatafora J.W."/>
            <person name="Henrissat B."/>
            <person name="Nagy L.G."/>
            <person name="Aury J.M."/>
            <person name="Wincker P."/>
            <person name="Grigoriev I.V."/>
            <person name="Bonfante P."/>
            <person name="Martin F.M."/>
        </authorList>
    </citation>
    <scope>NUCLEOTIDE SEQUENCE [LARGE SCALE GENOMIC DNA]</scope>
    <source>
        <strain evidence="2 3">120613-1</strain>
    </source>
</reference>
<dbReference type="Proteomes" id="UP000276215">
    <property type="component" value="Unassembled WGS sequence"/>
</dbReference>
<evidence type="ECO:0000256" key="1">
    <source>
        <dbReference type="SAM" id="Phobius"/>
    </source>
</evidence>
<protein>
    <submittedName>
        <fullName evidence="2">Uncharacterized protein</fullName>
    </submittedName>
</protein>
<feature type="transmembrane region" description="Helical" evidence="1">
    <location>
        <begin position="52"/>
        <end position="71"/>
    </location>
</feature>
<dbReference type="EMBL" id="ML120388">
    <property type="protein sequence ID" value="RPA99353.1"/>
    <property type="molecule type" value="Genomic_DNA"/>
</dbReference>
<organism evidence="2 3">
    <name type="scientific">Choiromyces venosus 120613-1</name>
    <dbReference type="NCBI Taxonomy" id="1336337"/>
    <lineage>
        <taxon>Eukaryota</taxon>
        <taxon>Fungi</taxon>
        <taxon>Dikarya</taxon>
        <taxon>Ascomycota</taxon>
        <taxon>Pezizomycotina</taxon>
        <taxon>Pezizomycetes</taxon>
        <taxon>Pezizales</taxon>
        <taxon>Tuberaceae</taxon>
        <taxon>Choiromyces</taxon>
    </lineage>
</organism>
<accession>A0A3N4JM86</accession>
<evidence type="ECO:0000313" key="2">
    <source>
        <dbReference type="EMBL" id="RPA99353.1"/>
    </source>
</evidence>
<gene>
    <name evidence="2" type="ORF">L873DRAFT_921260</name>
</gene>
<name>A0A3N4JM86_9PEZI</name>
<feature type="transmembrane region" description="Helical" evidence="1">
    <location>
        <begin position="83"/>
        <end position="102"/>
    </location>
</feature>
<feature type="transmembrane region" description="Helical" evidence="1">
    <location>
        <begin position="149"/>
        <end position="170"/>
    </location>
</feature>
<keyword evidence="1" id="KW-0472">Membrane</keyword>
<evidence type="ECO:0000313" key="3">
    <source>
        <dbReference type="Proteomes" id="UP000276215"/>
    </source>
</evidence>
<sequence length="196" mass="22226">MNKGRKKKKQRTPLSLWFDFLAVTMYEKRVLSCHGFLFFFKPFNGFSSGGVGYFAFLTGFFFLLFFFFFFPSAGGFILTGSHWVGKVTAHGVFFFFCTVFSLSSHNYFFFISCSGRPVCLCIIIIIIITKHELDFHSICTVHNLVFQHVQLGLFFLSFGGGLSYLSGFFFSSSVGLGGREKGGGFPFFQKKKKKTS</sequence>
<keyword evidence="1" id="KW-0812">Transmembrane</keyword>
<proteinExistence type="predicted"/>
<dbReference type="AlphaFoldDB" id="A0A3N4JM86"/>
<feature type="transmembrane region" description="Helical" evidence="1">
    <location>
        <begin position="108"/>
        <end position="128"/>
    </location>
</feature>
<keyword evidence="1" id="KW-1133">Transmembrane helix</keyword>
<keyword evidence="3" id="KW-1185">Reference proteome</keyword>